<sequence length="161" mass="17932">MSGIVGQVRTTPLPPDPQVVADVWGLGADVRWRVSPMFGFAAEYHTGRGLGTYNGGILQMVNVDTLNSIRTSGGWCEAYVYLTPCLHSHWGYGIDDPRDADVTADPLALGRVQNDTYFANLLWDANKVCRVGFEFTWRETIYRSLPENSGAGFHSQVRWSF</sequence>
<evidence type="ECO:0000313" key="1">
    <source>
        <dbReference type="EMBL" id="TWT30169.1"/>
    </source>
</evidence>
<dbReference type="Proteomes" id="UP000316714">
    <property type="component" value="Unassembled WGS sequence"/>
</dbReference>
<organism evidence="1 2">
    <name type="scientific">Posidoniimonas corsicana</name>
    <dbReference type="NCBI Taxonomy" id="1938618"/>
    <lineage>
        <taxon>Bacteria</taxon>
        <taxon>Pseudomonadati</taxon>
        <taxon>Planctomycetota</taxon>
        <taxon>Planctomycetia</taxon>
        <taxon>Pirellulales</taxon>
        <taxon>Lacipirellulaceae</taxon>
        <taxon>Posidoniimonas</taxon>
    </lineage>
</organism>
<dbReference type="EMBL" id="SIHJ01000005">
    <property type="protein sequence ID" value="TWT30169.1"/>
    <property type="molecule type" value="Genomic_DNA"/>
</dbReference>
<dbReference type="AlphaFoldDB" id="A0A5C5UWC3"/>
<reference evidence="1 2" key="1">
    <citation type="submission" date="2019-02" db="EMBL/GenBank/DDBJ databases">
        <title>Deep-cultivation of Planctomycetes and their phenomic and genomic characterization uncovers novel biology.</title>
        <authorList>
            <person name="Wiegand S."/>
            <person name="Jogler M."/>
            <person name="Boedeker C."/>
            <person name="Pinto D."/>
            <person name="Vollmers J."/>
            <person name="Rivas-Marin E."/>
            <person name="Kohn T."/>
            <person name="Peeters S.H."/>
            <person name="Heuer A."/>
            <person name="Rast P."/>
            <person name="Oberbeckmann S."/>
            <person name="Bunk B."/>
            <person name="Jeske O."/>
            <person name="Meyerdierks A."/>
            <person name="Storesund J.E."/>
            <person name="Kallscheuer N."/>
            <person name="Luecker S."/>
            <person name="Lage O.M."/>
            <person name="Pohl T."/>
            <person name="Merkel B.J."/>
            <person name="Hornburger P."/>
            <person name="Mueller R.-W."/>
            <person name="Bruemmer F."/>
            <person name="Labrenz M."/>
            <person name="Spormann A.M."/>
            <person name="Op Den Camp H."/>
            <person name="Overmann J."/>
            <person name="Amann R."/>
            <person name="Jetten M.S.M."/>
            <person name="Mascher T."/>
            <person name="Medema M.H."/>
            <person name="Devos D.P."/>
            <person name="Kaster A.-K."/>
            <person name="Ovreas L."/>
            <person name="Rohde M."/>
            <person name="Galperin M.Y."/>
            <person name="Jogler C."/>
        </authorList>
    </citation>
    <scope>NUCLEOTIDE SEQUENCE [LARGE SCALE GENOMIC DNA]</scope>
    <source>
        <strain evidence="1 2">KOR34</strain>
    </source>
</reference>
<comment type="caution">
    <text evidence="1">The sequence shown here is derived from an EMBL/GenBank/DDBJ whole genome shotgun (WGS) entry which is preliminary data.</text>
</comment>
<protein>
    <recommendedName>
        <fullName evidence="3">Porin</fullName>
    </recommendedName>
</protein>
<accession>A0A5C5UWC3</accession>
<proteinExistence type="predicted"/>
<evidence type="ECO:0000313" key="2">
    <source>
        <dbReference type="Proteomes" id="UP000316714"/>
    </source>
</evidence>
<gene>
    <name evidence="1" type="ORF">KOR34_47270</name>
</gene>
<dbReference type="SUPFAM" id="SSF56935">
    <property type="entry name" value="Porins"/>
    <property type="match status" value="1"/>
</dbReference>
<evidence type="ECO:0008006" key="3">
    <source>
        <dbReference type="Google" id="ProtNLM"/>
    </source>
</evidence>
<keyword evidence="2" id="KW-1185">Reference proteome</keyword>
<name>A0A5C5UWC3_9BACT</name>